<keyword evidence="4" id="KW-0805">Transcription regulation</keyword>
<evidence type="ECO:0000256" key="2">
    <source>
        <dbReference type="ARBA" id="ARBA00009448"/>
    </source>
</evidence>
<dbReference type="InterPro" id="IPR011993">
    <property type="entry name" value="PH-like_dom_sf"/>
</dbReference>
<dbReference type="SUPFAM" id="SSF50729">
    <property type="entry name" value="PH domain-like"/>
    <property type="match status" value="1"/>
</dbReference>
<evidence type="ECO:0000256" key="7">
    <source>
        <dbReference type="SAM" id="MobiDB-lite"/>
    </source>
</evidence>
<reference evidence="10" key="1">
    <citation type="submission" date="2025-08" db="UniProtKB">
        <authorList>
            <consortium name="RefSeq"/>
        </authorList>
    </citation>
    <scope>IDENTIFICATION</scope>
    <source>
        <tissue evidence="10">Testes</tissue>
    </source>
</reference>
<dbReference type="Pfam" id="PF03909">
    <property type="entry name" value="BSD"/>
    <property type="match status" value="1"/>
</dbReference>
<feature type="compositionally biased region" description="Low complexity" evidence="7">
    <location>
        <begin position="318"/>
        <end position="337"/>
    </location>
</feature>
<evidence type="ECO:0000256" key="5">
    <source>
        <dbReference type="ARBA" id="ARBA00023163"/>
    </source>
</evidence>
<dbReference type="SUPFAM" id="SSF140383">
    <property type="entry name" value="BSD domain-like"/>
    <property type="match status" value="2"/>
</dbReference>
<evidence type="ECO:0000256" key="3">
    <source>
        <dbReference type="ARBA" id="ARBA00022737"/>
    </source>
</evidence>
<accession>A0ABM0M4E8</accession>
<dbReference type="Gene3D" id="2.30.29.30">
    <property type="entry name" value="Pleckstrin-homology domain (PH domain)/Phosphotyrosine-binding domain (PTB)"/>
    <property type="match status" value="1"/>
</dbReference>
<evidence type="ECO:0000256" key="4">
    <source>
        <dbReference type="ARBA" id="ARBA00023015"/>
    </source>
</evidence>
<feature type="compositionally biased region" description="Polar residues" evidence="7">
    <location>
        <begin position="338"/>
        <end position="368"/>
    </location>
</feature>
<dbReference type="InterPro" id="IPR035925">
    <property type="entry name" value="BSD_dom_sf"/>
</dbReference>
<evidence type="ECO:0000259" key="8">
    <source>
        <dbReference type="PROSITE" id="PS50858"/>
    </source>
</evidence>
<protein>
    <submittedName>
        <fullName evidence="10">General transcription factor IIH subunit 1</fullName>
    </submittedName>
</protein>
<evidence type="ECO:0000256" key="6">
    <source>
        <dbReference type="ARBA" id="ARBA00023242"/>
    </source>
</evidence>
<dbReference type="Proteomes" id="UP000694865">
    <property type="component" value="Unplaced"/>
</dbReference>
<keyword evidence="3" id="KW-0677">Repeat</keyword>
<organism evidence="9 10">
    <name type="scientific">Saccoglossus kowalevskii</name>
    <name type="common">Acorn worm</name>
    <dbReference type="NCBI Taxonomy" id="10224"/>
    <lineage>
        <taxon>Eukaryota</taxon>
        <taxon>Metazoa</taxon>
        <taxon>Hemichordata</taxon>
        <taxon>Enteropneusta</taxon>
        <taxon>Harrimaniidae</taxon>
        <taxon>Saccoglossus</taxon>
    </lineage>
</organism>
<gene>
    <name evidence="10" type="primary">GTF2H1</name>
</gene>
<dbReference type="GeneID" id="100369312"/>
<dbReference type="CDD" id="cd13229">
    <property type="entry name" value="PH_TFIIH"/>
    <property type="match status" value="1"/>
</dbReference>
<dbReference type="Gene3D" id="6.10.140.1200">
    <property type="match status" value="1"/>
</dbReference>
<evidence type="ECO:0000256" key="1">
    <source>
        <dbReference type="ARBA" id="ARBA00004123"/>
    </source>
</evidence>
<sequence>MATALSEDVLLVVSHVRHKKRDGSLYLMTERIGWMEGSRQMFSISHLYADIKMQKISTEGKAKVQLQLILHDGGANTFHFANAERTSALKDRNDVKELLQQLLPKFKTKANKELEEKNRMLQEDPELFQLYKDLVMSGVISADEFWANRTVNSTGSQNTQHQDVGVSAAFLADIKPQTDGCNGLRYNLTADIIESIFRTYPAVKKKHAENVPDNMSESEFWTRFFQSHYFHRDRINAGNKDLFTDCAKIDEKEMKKVVNERLDDPLLDLSGMSDSSFGEGYGVGAKDSKSSGNISNTNLIKRFNHHNTRVLGVSEKAGTSIQSSSIESQPSTSTGSSLPNKNNSHIANNQSNGRNISSVNSNTTQDETVPSKRMRIKEAIEYEDLVPETRPPAVMLNLDKAERYHHGPMPVSKMDYATTEEMINATQVIREDMAQAKPTLFQTIHGSVASSVVSELSPGGSLMHGLGQQPLHQLYSQDIQVEMKNMYSALCELLRHFWSCFPVSSKFLEEKVTRMKINLERFQTSKLQPFREKLAMQHFNVNLINHMEELLETAYGKFTSWQARRMGSIVR</sequence>
<dbReference type="RefSeq" id="XP_006814889.1">
    <property type="nucleotide sequence ID" value="XM_006814826.1"/>
</dbReference>
<evidence type="ECO:0000313" key="10">
    <source>
        <dbReference type="RefSeq" id="XP_006814889.1"/>
    </source>
</evidence>
<feature type="domain" description="BSD" evidence="8">
    <location>
        <begin position="102"/>
        <end position="149"/>
    </location>
</feature>
<evidence type="ECO:0000313" key="9">
    <source>
        <dbReference type="Proteomes" id="UP000694865"/>
    </source>
</evidence>
<dbReference type="PROSITE" id="PS50858">
    <property type="entry name" value="BSD"/>
    <property type="match status" value="2"/>
</dbReference>
<dbReference type="InterPro" id="IPR027079">
    <property type="entry name" value="Tfb1/GTF2H1"/>
</dbReference>
<dbReference type="Pfam" id="PF08567">
    <property type="entry name" value="PH_TFIIH"/>
    <property type="match status" value="1"/>
</dbReference>
<proteinExistence type="inferred from homology"/>
<dbReference type="Gene3D" id="1.10.3970.10">
    <property type="entry name" value="BSD domain"/>
    <property type="match status" value="1"/>
</dbReference>
<dbReference type="InterPro" id="IPR005607">
    <property type="entry name" value="BSD_dom"/>
</dbReference>
<dbReference type="InterPro" id="IPR013876">
    <property type="entry name" value="TFIIH_BTF_p62_N"/>
</dbReference>
<comment type="similarity">
    <text evidence="2">Belongs to the TFB1 family.</text>
</comment>
<keyword evidence="6" id="KW-0539">Nucleus</keyword>
<feature type="region of interest" description="Disordered" evidence="7">
    <location>
        <begin position="316"/>
        <end position="374"/>
    </location>
</feature>
<comment type="subcellular location">
    <subcellularLocation>
        <location evidence="1">Nucleus</location>
    </subcellularLocation>
</comment>
<dbReference type="PANTHER" id="PTHR12856">
    <property type="entry name" value="TRANSCRIPTION INITIATION FACTOR IIH-RELATED"/>
    <property type="match status" value="1"/>
</dbReference>
<feature type="domain" description="BSD" evidence="8">
    <location>
        <begin position="180"/>
        <end position="232"/>
    </location>
</feature>
<keyword evidence="9" id="KW-1185">Reference proteome</keyword>
<name>A0ABM0M4E8_SACKO</name>
<dbReference type="SMART" id="SM00751">
    <property type="entry name" value="BSD"/>
    <property type="match status" value="2"/>
</dbReference>
<keyword evidence="5" id="KW-0804">Transcription</keyword>